<dbReference type="Gene3D" id="3.30.1370.110">
    <property type="match status" value="1"/>
</dbReference>
<feature type="compositionally biased region" description="Polar residues" evidence="1">
    <location>
        <begin position="902"/>
        <end position="915"/>
    </location>
</feature>
<protein>
    <submittedName>
        <fullName evidence="5">NEDD4-binding protein 2</fullName>
    </submittedName>
</protein>
<evidence type="ECO:0000313" key="5">
    <source>
        <dbReference type="RefSeq" id="XP_030644041.1"/>
    </source>
</evidence>
<dbReference type="PANTHER" id="PTHR46535">
    <property type="entry name" value="NEDD4-BINDING PROTEIN 2"/>
    <property type="match status" value="1"/>
</dbReference>
<feature type="compositionally biased region" description="Basic and acidic residues" evidence="1">
    <location>
        <begin position="1226"/>
        <end position="1242"/>
    </location>
</feature>
<evidence type="ECO:0000256" key="1">
    <source>
        <dbReference type="SAM" id="MobiDB-lite"/>
    </source>
</evidence>
<keyword evidence="4" id="KW-1185">Reference proteome</keyword>
<feature type="compositionally biased region" description="Low complexity" evidence="1">
    <location>
        <begin position="194"/>
        <end position="206"/>
    </location>
</feature>
<feature type="compositionally biased region" description="Basic residues" evidence="1">
    <location>
        <begin position="767"/>
        <end position="780"/>
    </location>
</feature>
<dbReference type="InterPro" id="IPR003892">
    <property type="entry name" value="CUE"/>
</dbReference>
<feature type="region of interest" description="Disordered" evidence="1">
    <location>
        <begin position="550"/>
        <end position="584"/>
    </location>
</feature>
<evidence type="ECO:0000313" key="4">
    <source>
        <dbReference type="Proteomes" id="UP000504632"/>
    </source>
</evidence>
<feature type="region of interest" description="Disordered" evidence="1">
    <location>
        <begin position="760"/>
        <end position="814"/>
    </location>
</feature>
<feature type="compositionally biased region" description="Polar residues" evidence="1">
    <location>
        <begin position="863"/>
        <end position="880"/>
    </location>
</feature>
<dbReference type="Pfam" id="PF25126">
    <property type="entry name" value="DUF7818"/>
    <property type="match status" value="1"/>
</dbReference>
<feature type="compositionally biased region" description="Acidic residues" evidence="1">
    <location>
        <begin position="727"/>
        <end position="742"/>
    </location>
</feature>
<reference evidence="5" key="2">
    <citation type="submission" date="2025-08" db="UniProtKB">
        <authorList>
            <consortium name="RefSeq"/>
        </authorList>
    </citation>
    <scope>IDENTIFICATION</scope>
</reference>
<dbReference type="InterPro" id="IPR041801">
    <property type="entry name" value="N4BP2_CUE"/>
</dbReference>
<dbReference type="InParanoid" id="A0A6J2WL47"/>
<feature type="compositionally biased region" description="Polar residues" evidence="1">
    <location>
        <begin position="8"/>
        <end position="22"/>
    </location>
</feature>
<feature type="region of interest" description="Disordered" evidence="1">
    <location>
        <begin position="1581"/>
        <end position="1613"/>
    </location>
</feature>
<feature type="compositionally biased region" description="Polar residues" evidence="1">
    <location>
        <begin position="1252"/>
        <end position="1266"/>
    </location>
</feature>
<dbReference type="GO" id="GO:0043130">
    <property type="term" value="F:ubiquitin binding"/>
    <property type="evidence" value="ECO:0007669"/>
    <property type="project" value="InterPro"/>
</dbReference>
<dbReference type="PANTHER" id="PTHR46535:SF1">
    <property type="entry name" value="NEDD4-BINDING PROTEIN 2"/>
    <property type="match status" value="1"/>
</dbReference>
<feature type="compositionally biased region" description="Basic and acidic residues" evidence="1">
    <location>
        <begin position="1584"/>
        <end position="1600"/>
    </location>
</feature>
<feature type="region of interest" description="Disordered" evidence="1">
    <location>
        <begin position="1135"/>
        <end position="1162"/>
    </location>
</feature>
<dbReference type="SMART" id="SM00463">
    <property type="entry name" value="SMR"/>
    <property type="match status" value="1"/>
</dbReference>
<dbReference type="GeneID" id="115824081"/>
<dbReference type="SUPFAM" id="SSF52540">
    <property type="entry name" value="P-loop containing nucleoside triphosphate hydrolases"/>
    <property type="match status" value="1"/>
</dbReference>
<feature type="region of interest" description="Disordered" evidence="1">
    <location>
        <begin position="709"/>
        <end position="748"/>
    </location>
</feature>
<dbReference type="InterPro" id="IPR056718">
    <property type="entry name" value="DUF7816"/>
</dbReference>
<feature type="compositionally biased region" description="Basic residues" evidence="1">
    <location>
        <begin position="949"/>
        <end position="958"/>
    </location>
</feature>
<dbReference type="CTD" id="55728"/>
<feature type="compositionally biased region" description="Gly residues" evidence="1">
    <location>
        <begin position="311"/>
        <end position="320"/>
    </location>
</feature>
<dbReference type="SUPFAM" id="SSF46934">
    <property type="entry name" value="UBA-like"/>
    <property type="match status" value="1"/>
</dbReference>
<reference evidence="4" key="1">
    <citation type="submission" date="2024-06" db="UniProtKB">
        <authorList>
            <consortium name="RefSeq"/>
        </authorList>
    </citation>
    <scope>NUCLEOTIDE SEQUENCE [LARGE SCALE GENOMIC DNA]</scope>
</reference>
<dbReference type="Pfam" id="PF25124">
    <property type="entry name" value="DUF7816"/>
    <property type="match status" value="1"/>
</dbReference>
<feature type="region of interest" description="Disordered" evidence="1">
    <location>
        <begin position="1"/>
        <end position="53"/>
    </location>
</feature>
<dbReference type="InterPro" id="IPR052772">
    <property type="entry name" value="Endo/PolyKinase_Domain-Protein"/>
</dbReference>
<proteinExistence type="predicted"/>
<feature type="compositionally biased region" description="Low complexity" evidence="1">
    <location>
        <begin position="132"/>
        <end position="144"/>
    </location>
</feature>
<gene>
    <name evidence="5" type="primary">n4bp2</name>
</gene>
<feature type="region of interest" description="Disordered" evidence="1">
    <location>
        <begin position="178"/>
        <end position="331"/>
    </location>
</feature>
<evidence type="ECO:0000259" key="3">
    <source>
        <dbReference type="PROSITE" id="PS51140"/>
    </source>
</evidence>
<feature type="region of interest" description="Disordered" evidence="1">
    <location>
        <begin position="127"/>
        <end position="155"/>
    </location>
</feature>
<feature type="compositionally biased region" description="Polar residues" evidence="1">
    <location>
        <begin position="564"/>
        <end position="579"/>
    </location>
</feature>
<sequence length="1765" mass="194934">MPRKKKNGQSPARVSGQPSEFGSGSDGRAYGTEVESRGDLRRLNNFGSSQSTAASFQGKEEIVKSMQEMFSHLDPDVIYIVLSEADFKVENAMDSLLELSGAAEGIDLSNTPSLSGFEMAAALLSTNPPQASQPITTSESSSVSTPPPDEDLSPDMALTEEYDTLIDQELANITSKQALPSASSHPPTSPPIPLSSLPLPSASLPLPSLPPPQTALPELLRSSVEGSPKPGSTAERLSCSSPKSGEASGGYSPVNELSFGGVHLPQNKPGPLDFSHLTESSTAPKPYPEVGGPGRPSAFQAYRRQTEHNVQGGGDAGVPGGALQTEHSKAQGMPPMSWNLEASEFQPRQKGPTFITPVMLNPSAWSGQPTSAWFTHGPFRQAPLKPSATIPKSWAVPPPQARLRVEGKLLVLLRGAPGSGKSTLARAILEQNPEGVILSTDDYFCRNGPYHYEPSLLGEAHEWNHLRAKEAFENGKTPVIIDNTNMQCWEMKPYVAMALKHKYKVLFREPDTWWKTKPRELERRTKHGVTKEKIRRMLERYDRHVTIQMIMESEPRPQEPARTDMNSTPSEGNPAQQSLPFDLCQPDLVGNSGSALSSANPCANLSSSLPDVSSVGQAGSAWSAANEADAHSSKDCHSTLENLPERVEMSPTELLDGEALDQELDACLQAKKEKNLSSGMTGESGEWERERVLEQPVAFSESIAQRVRRERERGRGTTGQPLKFEPSDDFVNQEDEGGEAVVDDGKGTRPELLDFIGDWPSESLKQRGQRVRRSGNRTGKKWVNEHHEEENADNNDDGTGGGGDPLDLLQGGDDSHLLRGCSPILCQDTAEDHSSTVDREGYHSLENEAQSGLPDCVLDQRAAETTDSPRVTSPCSTETHLNPGEDGENAGGLVDEGRDIQTPETGKTNEESSVTVEKGGESCSSMGATFSSGGLVESESSHIGEVARERRKGQSRRSGKACRLALTFTNQSCSLPHPQIESPQASPQLADLKPVLSVSETSVTGSSAQTDPQDFALMWRIEQQNDHKPESDSFCHAVVVLEGNPARFIPKQLVPAAESSSQKDVPYRVVHDKGSQVEEKDLIAVQSRQQSLELLRRHFKYVSMDMLEDLYEKCHHDMEWTINLLLDSGERFYRDEDEGDKDKENLESPDLNAEAQMAEESVDSRILTETEAGLDVEQAESSVLSSNHVSVTDNSGAALDILGSSLETDPSRPAEVVEEEGQTTDESGHGDVERSLEAERLDGQNPDAKLPVQTQPNLLTGESQTFPDSPGPRPTEPEPEPEPGENLGGKQEVTSETQGNGIGQHFWESAEGWREEGQRRDGNGEKEENEELDDDIQAYLAQIEEMKEMERKKSGQGKGRSKPLDIRTLELKLPTELALQLIELFGPVGINPGELSPDDCAVRMDLNFARLVHQKLRDTIQEKHRQEALSYHLLQESSVHWGESQTARHEPRDLAARFLIGADGYTSLASQSDISEDTPFMDHWNASRPPVSLRDIMTEELVLQESMEKSRLSRWDLDRKDGAAMLKEKQLFSLFPTIDRHFLKDIFRDHNYSLEQTEQFLRSLLDESPVKNVVATESLPQNNDIHRTPSRERRKVKDCEVEPPQFQDTEDPEYEDFRTEAMLHRRKQQECFEKAAEAYRQGRKDVASFYSDQGRLHGEKMREANHRAAVQIFERVNKSLLPQNVLDLHGLHVDEALFHLEQVLTDKTVEWKQGLCRPQLSIITGRGNRSQGGVARIRPAVLDYLNKNQYRYSEPKTGLVLVSLH</sequence>
<dbReference type="Pfam" id="PF25125">
    <property type="entry name" value="DUF7817"/>
    <property type="match status" value="1"/>
</dbReference>
<dbReference type="Gene3D" id="3.40.50.300">
    <property type="entry name" value="P-loop containing nucleotide triphosphate hydrolases"/>
    <property type="match status" value="1"/>
</dbReference>
<feature type="compositionally biased region" description="Basic and acidic residues" evidence="1">
    <location>
        <begin position="1135"/>
        <end position="1146"/>
    </location>
</feature>
<dbReference type="SMART" id="SM01162">
    <property type="entry name" value="DUF1771"/>
    <property type="match status" value="1"/>
</dbReference>
<feature type="compositionally biased region" description="Basic and acidic residues" evidence="1">
    <location>
        <begin position="1311"/>
        <end position="1326"/>
    </location>
</feature>
<feature type="domain" description="Smr" evidence="2">
    <location>
        <begin position="1686"/>
        <end position="1765"/>
    </location>
</feature>
<dbReference type="Pfam" id="PF01713">
    <property type="entry name" value="Smr"/>
    <property type="match status" value="1"/>
</dbReference>
<dbReference type="InterPro" id="IPR056719">
    <property type="entry name" value="DUF7817"/>
</dbReference>
<feature type="region of interest" description="Disordered" evidence="1">
    <location>
        <begin position="863"/>
        <end position="958"/>
    </location>
</feature>
<dbReference type="Gene3D" id="1.10.8.10">
    <property type="entry name" value="DNA helicase RuvA subunit, C-terminal domain"/>
    <property type="match status" value="1"/>
</dbReference>
<dbReference type="InterPro" id="IPR002625">
    <property type="entry name" value="Smr_dom"/>
</dbReference>
<feature type="compositionally biased region" description="Basic and acidic residues" evidence="1">
    <location>
        <begin position="939"/>
        <end position="948"/>
    </location>
</feature>
<feature type="region of interest" description="Disordered" evidence="1">
    <location>
        <begin position="1204"/>
        <end position="1335"/>
    </location>
</feature>
<dbReference type="InterPro" id="IPR009060">
    <property type="entry name" value="UBA-like_sf"/>
</dbReference>
<dbReference type="Proteomes" id="UP000504632">
    <property type="component" value="Chromosome 11"/>
</dbReference>
<dbReference type="PROSITE" id="PS51140">
    <property type="entry name" value="CUE"/>
    <property type="match status" value="1"/>
</dbReference>
<dbReference type="InterPro" id="IPR036063">
    <property type="entry name" value="Smr_dom_sf"/>
</dbReference>
<feature type="compositionally biased region" description="Polar residues" evidence="1">
    <location>
        <begin position="922"/>
        <end position="932"/>
    </location>
</feature>
<dbReference type="Pfam" id="PF08590">
    <property type="entry name" value="DUF1771"/>
    <property type="match status" value="1"/>
</dbReference>
<dbReference type="Pfam" id="PF13671">
    <property type="entry name" value="AAA_33"/>
    <property type="match status" value="1"/>
</dbReference>
<feature type="domain" description="CUE" evidence="3">
    <location>
        <begin position="58"/>
        <end position="101"/>
    </location>
</feature>
<name>A0A6J2WL47_CHACN</name>
<feature type="compositionally biased region" description="Basic and acidic residues" evidence="1">
    <location>
        <begin position="553"/>
        <end position="562"/>
    </location>
</feature>
<dbReference type="GO" id="GO:0004519">
    <property type="term" value="F:endonuclease activity"/>
    <property type="evidence" value="ECO:0007669"/>
    <property type="project" value="TreeGrafter"/>
</dbReference>
<dbReference type="CDD" id="cd14279">
    <property type="entry name" value="CUE"/>
    <property type="match status" value="1"/>
</dbReference>
<dbReference type="OrthoDB" id="3231855at2759"/>
<dbReference type="InterPro" id="IPR013899">
    <property type="entry name" value="DUF1771"/>
</dbReference>
<dbReference type="PROSITE" id="PS50828">
    <property type="entry name" value="SMR"/>
    <property type="match status" value="1"/>
</dbReference>
<dbReference type="InterPro" id="IPR027417">
    <property type="entry name" value="P-loop_NTPase"/>
</dbReference>
<organism evidence="4 5">
    <name type="scientific">Chanos chanos</name>
    <name type="common">Milkfish</name>
    <name type="synonym">Mugil chanos</name>
    <dbReference type="NCBI Taxonomy" id="29144"/>
    <lineage>
        <taxon>Eukaryota</taxon>
        <taxon>Metazoa</taxon>
        <taxon>Chordata</taxon>
        <taxon>Craniata</taxon>
        <taxon>Vertebrata</taxon>
        <taxon>Euteleostomi</taxon>
        <taxon>Actinopterygii</taxon>
        <taxon>Neopterygii</taxon>
        <taxon>Teleostei</taxon>
        <taxon>Ostariophysi</taxon>
        <taxon>Gonorynchiformes</taxon>
        <taxon>Chanidae</taxon>
        <taxon>Chanos</taxon>
    </lineage>
</organism>
<dbReference type="CDD" id="cd14365">
    <property type="entry name" value="CUE_N4BP2"/>
    <property type="match status" value="1"/>
</dbReference>
<dbReference type="SMART" id="SM00546">
    <property type="entry name" value="CUE"/>
    <property type="match status" value="2"/>
</dbReference>
<accession>A0A6J2WL47</accession>
<evidence type="ECO:0000259" key="2">
    <source>
        <dbReference type="PROSITE" id="PS50828"/>
    </source>
</evidence>
<dbReference type="InterPro" id="IPR056720">
    <property type="entry name" value="DUF7818"/>
</dbReference>
<dbReference type="SUPFAM" id="SSF160443">
    <property type="entry name" value="SMR domain-like"/>
    <property type="match status" value="1"/>
</dbReference>
<dbReference type="RefSeq" id="XP_030644041.1">
    <property type="nucleotide sequence ID" value="XM_030788181.1"/>
</dbReference>
<dbReference type="GO" id="GO:0005634">
    <property type="term" value="C:nucleus"/>
    <property type="evidence" value="ECO:0007669"/>
    <property type="project" value="TreeGrafter"/>
</dbReference>